<keyword evidence="2" id="KW-1185">Reference proteome</keyword>
<dbReference type="GO" id="GO:0003676">
    <property type="term" value="F:nucleic acid binding"/>
    <property type="evidence" value="ECO:0007669"/>
    <property type="project" value="InterPro"/>
</dbReference>
<dbReference type="STRING" id="1423792.FD09_GL002588"/>
<dbReference type="Proteomes" id="UP000051330">
    <property type="component" value="Unassembled WGS sequence"/>
</dbReference>
<evidence type="ECO:0008006" key="3">
    <source>
        <dbReference type="Google" id="ProtNLM"/>
    </source>
</evidence>
<comment type="caution">
    <text evidence="1">The sequence shown here is derived from an EMBL/GenBank/DDBJ whole genome shotgun (WGS) entry which is preliminary data.</text>
</comment>
<reference evidence="1 2" key="1">
    <citation type="journal article" date="2015" name="Genome Announc.">
        <title>Expanding the biotechnology potential of lactobacilli through comparative genomics of 213 strains and associated genera.</title>
        <authorList>
            <person name="Sun Z."/>
            <person name="Harris H.M."/>
            <person name="McCann A."/>
            <person name="Guo C."/>
            <person name="Argimon S."/>
            <person name="Zhang W."/>
            <person name="Yang X."/>
            <person name="Jeffery I.B."/>
            <person name="Cooney J.C."/>
            <person name="Kagawa T.F."/>
            <person name="Liu W."/>
            <person name="Song Y."/>
            <person name="Salvetti E."/>
            <person name="Wrobel A."/>
            <person name="Rasinkangas P."/>
            <person name="Parkhill J."/>
            <person name="Rea M.C."/>
            <person name="O'Sullivan O."/>
            <person name="Ritari J."/>
            <person name="Douillard F.P."/>
            <person name="Paul Ross R."/>
            <person name="Yang R."/>
            <person name="Briner A.E."/>
            <person name="Felis G.E."/>
            <person name="de Vos W.M."/>
            <person name="Barrangou R."/>
            <person name="Klaenhammer T.R."/>
            <person name="Caufield P.W."/>
            <person name="Cui Y."/>
            <person name="Zhang H."/>
            <person name="O'Toole P.W."/>
        </authorList>
    </citation>
    <scope>NUCLEOTIDE SEQUENCE [LARGE SCALE GENOMIC DNA]</scope>
    <source>
        <strain evidence="1 2">DSM 12744</strain>
    </source>
</reference>
<protein>
    <recommendedName>
        <fullName evidence="3">VRR-NUC domain-containing protein</fullName>
    </recommendedName>
</protein>
<proteinExistence type="predicted"/>
<sequence>MIYAGRIWFVELQQPGKKPRMNQVMMHKRLARQGFKVNIVDSKIAASEFVEEVKSWKQNSEGTSNTP</sequence>
<evidence type="ECO:0000313" key="2">
    <source>
        <dbReference type="Proteomes" id="UP000051330"/>
    </source>
</evidence>
<dbReference type="InterPro" id="IPR011856">
    <property type="entry name" value="tRNA_endonuc-like_dom_sf"/>
</dbReference>
<accession>A0A0R1N9J3</accession>
<dbReference type="EMBL" id="AZEC01000005">
    <property type="protein sequence ID" value="KRL13048.1"/>
    <property type="molecule type" value="Genomic_DNA"/>
</dbReference>
<organism evidence="1 2">
    <name type="scientific">Schleiferilactobacillus perolens DSM 12744</name>
    <dbReference type="NCBI Taxonomy" id="1423792"/>
    <lineage>
        <taxon>Bacteria</taxon>
        <taxon>Bacillati</taxon>
        <taxon>Bacillota</taxon>
        <taxon>Bacilli</taxon>
        <taxon>Lactobacillales</taxon>
        <taxon>Lactobacillaceae</taxon>
        <taxon>Schleiferilactobacillus</taxon>
    </lineage>
</organism>
<dbReference type="AlphaFoldDB" id="A0A0R1N9J3"/>
<dbReference type="Gene3D" id="3.40.1350.10">
    <property type="match status" value="1"/>
</dbReference>
<evidence type="ECO:0000313" key="1">
    <source>
        <dbReference type="EMBL" id="KRL13048.1"/>
    </source>
</evidence>
<gene>
    <name evidence="1" type="ORF">FD09_GL002588</name>
</gene>
<name>A0A0R1N9J3_9LACO</name>